<comment type="caution">
    <text evidence="3">The sequence shown here is derived from an EMBL/GenBank/DDBJ whole genome shotgun (WGS) entry which is preliminary data.</text>
</comment>
<evidence type="ECO:0000313" key="6">
    <source>
        <dbReference type="Proteomes" id="UP000321514"/>
    </source>
</evidence>
<dbReference type="Proteomes" id="UP000321514">
    <property type="component" value="Unassembled WGS sequence"/>
</dbReference>
<sequence length="334" mass="36845">MAGKVALFGASGVIGQSVANALKAEGRPYRVVGRSRGSLESEFGADPLAEVVTWNPDDPASVREAARGVDTLIYMVGVNYWQFHLHPQLMRKTLDGAIAEGVKHVVLIGTVYPYGLPRTTPVRDDHPREPNSFKGRMRKEQEDLLLAEHAAGRIQATILRLPDFYGPHVERSFLHRAFVAALAGKRAQLIGPIDPPHEFIFVPDVGPIVLKLMDEPRAYGRSWNLAGAGVTTQREMIAEAYRQLGRPMKLSTMGKGMVRFIGLFDPFMRELVEMHYLLTTPVLMDDSELRHLLGDVPKTPYAEGIRQTLAAMKEPRTATVSPAPAATGRPRPTP</sequence>
<dbReference type="InterPro" id="IPR036291">
    <property type="entry name" value="NAD(P)-bd_dom_sf"/>
</dbReference>
<dbReference type="AlphaFoldDB" id="A0A511T4R0"/>
<dbReference type="RefSeq" id="WP_074955217.1">
    <property type="nucleotide sequence ID" value="NZ_BJXR01000031.1"/>
</dbReference>
<feature type="domain" description="NAD-dependent epimerase/dehydratase" evidence="2">
    <location>
        <begin position="7"/>
        <end position="225"/>
    </location>
</feature>
<dbReference type="PANTHER" id="PTHR48079">
    <property type="entry name" value="PROTEIN YEEZ"/>
    <property type="match status" value="1"/>
</dbReference>
<dbReference type="InterPro" id="IPR001509">
    <property type="entry name" value="Epimerase_deHydtase"/>
</dbReference>
<accession>A0A511T4R0</accession>
<evidence type="ECO:0000259" key="2">
    <source>
        <dbReference type="Pfam" id="PF01370"/>
    </source>
</evidence>
<name>A0A511T4R0_MYXFU</name>
<keyword evidence="5" id="KW-1185">Reference proteome</keyword>
<dbReference type="EMBL" id="BJXR01000031">
    <property type="protein sequence ID" value="GEN09135.1"/>
    <property type="molecule type" value="Genomic_DNA"/>
</dbReference>
<reference evidence="4 5" key="1">
    <citation type="submission" date="2016-10" db="EMBL/GenBank/DDBJ databases">
        <authorList>
            <person name="Varghese N."/>
            <person name="Submissions S."/>
        </authorList>
    </citation>
    <scope>NUCLEOTIDE SEQUENCE [LARGE SCALE GENOMIC DNA]</scope>
    <source>
        <strain evidence="4 5">DSM 16525</strain>
    </source>
</reference>
<dbReference type="GO" id="GO:0004029">
    <property type="term" value="F:aldehyde dehydrogenase (NAD+) activity"/>
    <property type="evidence" value="ECO:0007669"/>
    <property type="project" value="TreeGrafter"/>
</dbReference>
<feature type="compositionally biased region" description="Low complexity" evidence="1">
    <location>
        <begin position="322"/>
        <end position="334"/>
    </location>
</feature>
<dbReference type="OrthoDB" id="112777at2"/>
<proteinExistence type="predicted"/>
<dbReference type="Gene3D" id="3.40.50.720">
    <property type="entry name" value="NAD(P)-binding Rossmann-like Domain"/>
    <property type="match status" value="1"/>
</dbReference>
<reference evidence="3 6" key="2">
    <citation type="submission" date="2019-07" db="EMBL/GenBank/DDBJ databases">
        <title>Whole genome shotgun sequence of Myxococcus fulvus NBRC 100333.</title>
        <authorList>
            <person name="Hosoyama A."/>
            <person name="Uohara A."/>
            <person name="Ohji S."/>
            <person name="Ichikawa N."/>
        </authorList>
    </citation>
    <scope>NUCLEOTIDE SEQUENCE [LARGE SCALE GENOMIC DNA]</scope>
    <source>
        <strain evidence="3 6">NBRC 100333</strain>
    </source>
</reference>
<dbReference type="EMBL" id="FOIB01000005">
    <property type="protein sequence ID" value="SEU15755.1"/>
    <property type="molecule type" value="Genomic_DNA"/>
</dbReference>
<dbReference type="InterPro" id="IPR051783">
    <property type="entry name" value="NAD(P)-dependent_oxidoreduct"/>
</dbReference>
<dbReference type="Proteomes" id="UP000183760">
    <property type="component" value="Unassembled WGS sequence"/>
</dbReference>
<dbReference type="STRING" id="1334629.MFUL124B02_27165"/>
<gene>
    <name evidence="3" type="ORF">MFU01_41720</name>
    <name evidence="4" type="ORF">SAMN05443572_105392</name>
</gene>
<evidence type="ECO:0000256" key="1">
    <source>
        <dbReference type="SAM" id="MobiDB-lite"/>
    </source>
</evidence>
<feature type="region of interest" description="Disordered" evidence="1">
    <location>
        <begin position="313"/>
        <end position="334"/>
    </location>
</feature>
<evidence type="ECO:0000313" key="5">
    <source>
        <dbReference type="Proteomes" id="UP000183760"/>
    </source>
</evidence>
<dbReference type="GO" id="GO:0005737">
    <property type="term" value="C:cytoplasm"/>
    <property type="evidence" value="ECO:0007669"/>
    <property type="project" value="TreeGrafter"/>
</dbReference>
<protein>
    <submittedName>
        <fullName evidence="3 4">Epimerase</fullName>
    </submittedName>
</protein>
<dbReference type="Pfam" id="PF01370">
    <property type="entry name" value="Epimerase"/>
    <property type="match status" value="1"/>
</dbReference>
<dbReference type="PANTHER" id="PTHR48079:SF6">
    <property type="entry name" value="NAD(P)-BINDING DOMAIN-CONTAINING PROTEIN-RELATED"/>
    <property type="match status" value="1"/>
</dbReference>
<evidence type="ECO:0000313" key="3">
    <source>
        <dbReference type="EMBL" id="GEN09135.1"/>
    </source>
</evidence>
<dbReference type="CDD" id="cd05229">
    <property type="entry name" value="SDR_a3"/>
    <property type="match status" value="1"/>
</dbReference>
<dbReference type="SUPFAM" id="SSF51735">
    <property type="entry name" value="NAD(P)-binding Rossmann-fold domains"/>
    <property type="match status" value="1"/>
</dbReference>
<organism evidence="3 6">
    <name type="scientific">Myxococcus fulvus</name>
    <dbReference type="NCBI Taxonomy" id="33"/>
    <lineage>
        <taxon>Bacteria</taxon>
        <taxon>Pseudomonadati</taxon>
        <taxon>Myxococcota</taxon>
        <taxon>Myxococcia</taxon>
        <taxon>Myxococcales</taxon>
        <taxon>Cystobacterineae</taxon>
        <taxon>Myxococcaceae</taxon>
        <taxon>Myxococcus</taxon>
    </lineage>
</organism>
<evidence type="ECO:0000313" key="4">
    <source>
        <dbReference type="EMBL" id="SEU15755.1"/>
    </source>
</evidence>